<dbReference type="PANTHER" id="PTHR10309">
    <property type="entry name" value="MANNOSE-6-PHOSPHATE ISOMERASE"/>
    <property type="match status" value="1"/>
</dbReference>
<accession>A0AAE0RQE0</accession>
<feature type="active site" evidence="10">
    <location>
        <position position="296"/>
    </location>
</feature>
<dbReference type="SUPFAM" id="SSF51182">
    <property type="entry name" value="RmlC-like cupins"/>
    <property type="match status" value="1"/>
</dbReference>
<evidence type="ECO:0000256" key="8">
    <source>
        <dbReference type="ARBA" id="ARBA00029741"/>
    </source>
</evidence>
<dbReference type="PIRSF" id="PIRSF001480">
    <property type="entry name" value="Mannose-6-phosphate_isomerase"/>
    <property type="match status" value="1"/>
</dbReference>
<protein>
    <recommendedName>
        <fullName evidence="4">mannose-6-phosphate isomerase</fullName>
        <ecNumber evidence="4">5.3.1.8</ecNumber>
    </recommendedName>
    <alternativeName>
        <fullName evidence="8">Phosphohexomutase</fullName>
    </alternativeName>
    <alternativeName>
        <fullName evidence="9">Phosphomannose isomerase</fullName>
    </alternativeName>
</protein>
<name>A0AAE0RQE0_9BIVA</name>
<sequence>MADEVLVFPLKCAVLNYAWGKVGSNSEVADLAKWADPKFQVNEDAPYSELWMGTHPNGPSKAVIAGREMTLEEWVKSHPDKLGPKVKEYFKGSLPYLFKVLSVKTSLSIQAHPNKILAEKLHKERPDLYPDRNHKPEMAIALTPFQGLCGFRTIKEVAMYMQHIEELRAVVGINNALKLITASKCMDMPMHREAMKNCFSFMMQRDKATVEAELNKLIKKVRAMAEEGENTSLYVWDVLSKLSEEFPGDVGCFAIYFLNVINLEPGEAMFLEANLPHAYLSGDCMECMACSDNVVRAGLTLKYVDVHTLVEMLDYTGRQPSKTKFQGMKVTENGYNITMFRPHIPDFSVTMFEVPDNDTTCYIRAIDSASILIIIQGEGQLTSRTLKEPLGIKRGSVLFIAADEAAEVEVTAKGMLMFRAQAGNI</sequence>
<dbReference type="PRINTS" id="PR00714">
    <property type="entry name" value="MAN6PISMRASE"/>
</dbReference>
<dbReference type="AlphaFoldDB" id="A0AAE0RQE0"/>
<dbReference type="GO" id="GO:0009298">
    <property type="term" value="P:GDP-mannose biosynthetic process"/>
    <property type="evidence" value="ECO:0007669"/>
    <property type="project" value="InterPro"/>
</dbReference>
<dbReference type="InterPro" id="IPR018050">
    <property type="entry name" value="Pmannose_isomerase-type1_CS"/>
</dbReference>
<evidence type="ECO:0000256" key="4">
    <source>
        <dbReference type="ARBA" id="ARBA00011956"/>
    </source>
</evidence>
<dbReference type="InterPro" id="IPR001250">
    <property type="entry name" value="Man6P_Isoase-1"/>
</dbReference>
<feature type="domain" description="Phosphomannose isomerase type I helical insertion" evidence="13">
    <location>
        <begin position="191"/>
        <end position="258"/>
    </location>
</feature>
<evidence type="ECO:0000313" key="15">
    <source>
        <dbReference type="Proteomes" id="UP001195483"/>
    </source>
</evidence>
<organism evidence="14 15">
    <name type="scientific">Potamilus streckersoni</name>
    <dbReference type="NCBI Taxonomy" id="2493646"/>
    <lineage>
        <taxon>Eukaryota</taxon>
        <taxon>Metazoa</taxon>
        <taxon>Spiralia</taxon>
        <taxon>Lophotrochozoa</taxon>
        <taxon>Mollusca</taxon>
        <taxon>Bivalvia</taxon>
        <taxon>Autobranchia</taxon>
        <taxon>Heteroconchia</taxon>
        <taxon>Palaeoheterodonta</taxon>
        <taxon>Unionida</taxon>
        <taxon>Unionoidea</taxon>
        <taxon>Unionidae</taxon>
        <taxon>Ambleminae</taxon>
        <taxon>Lampsilini</taxon>
        <taxon>Potamilus</taxon>
    </lineage>
</organism>
<dbReference type="Pfam" id="PF20511">
    <property type="entry name" value="PMI_typeI_cat"/>
    <property type="match status" value="1"/>
</dbReference>
<evidence type="ECO:0000256" key="3">
    <source>
        <dbReference type="ARBA" id="ARBA00010772"/>
    </source>
</evidence>
<reference evidence="14" key="2">
    <citation type="journal article" date="2021" name="Genome Biol. Evol.">
        <title>Developing a high-quality reference genome for a parasitic bivalve with doubly uniparental inheritance (Bivalvia: Unionida).</title>
        <authorList>
            <person name="Smith C.H."/>
        </authorList>
    </citation>
    <scope>NUCLEOTIDE SEQUENCE</scope>
    <source>
        <strain evidence="14">CHS0354</strain>
        <tissue evidence="14">Mantle</tissue>
    </source>
</reference>
<evidence type="ECO:0000313" key="14">
    <source>
        <dbReference type="EMBL" id="KAK3577699.1"/>
    </source>
</evidence>
<feature type="binding site" evidence="11">
    <location>
        <position position="110"/>
    </location>
    <ligand>
        <name>Zn(2+)</name>
        <dbReference type="ChEBI" id="CHEBI:29105"/>
    </ligand>
</feature>
<keyword evidence="5 11" id="KW-0479">Metal-binding</keyword>
<dbReference type="InterPro" id="IPR046458">
    <property type="entry name" value="PMI_typeI_hel"/>
</dbReference>
<dbReference type="CDD" id="cd07011">
    <property type="entry name" value="cupin_PMI_type_I_N"/>
    <property type="match status" value="1"/>
</dbReference>
<comment type="pathway">
    <text evidence="2">Nucleotide-sugar biosynthesis; GDP-alpha-D-mannose biosynthesis; alpha-D-mannose 1-phosphate from D-fructose 6-phosphate: step 1/2.</text>
</comment>
<dbReference type="EC" id="5.3.1.8" evidence="4"/>
<evidence type="ECO:0000259" key="13">
    <source>
        <dbReference type="Pfam" id="PF20512"/>
    </source>
</evidence>
<proteinExistence type="inferred from homology"/>
<dbReference type="Gene3D" id="1.10.441.10">
    <property type="entry name" value="Phosphomannose Isomerase, domain 2"/>
    <property type="match status" value="1"/>
</dbReference>
<dbReference type="GO" id="GO:0004476">
    <property type="term" value="F:mannose-6-phosphate isomerase activity"/>
    <property type="evidence" value="ECO:0007669"/>
    <property type="project" value="UniProtKB-EC"/>
</dbReference>
<dbReference type="GO" id="GO:0005975">
    <property type="term" value="P:carbohydrate metabolic process"/>
    <property type="evidence" value="ECO:0007669"/>
    <property type="project" value="InterPro"/>
</dbReference>
<evidence type="ECO:0000256" key="11">
    <source>
        <dbReference type="PIRSR" id="PIRSR001480-2"/>
    </source>
</evidence>
<comment type="cofactor">
    <cofactor evidence="11">
        <name>Zn(2+)</name>
        <dbReference type="ChEBI" id="CHEBI:29105"/>
    </cofactor>
    <text evidence="11">Binds 1 zinc ion per subunit.</text>
</comment>
<dbReference type="PANTHER" id="PTHR10309:SF0">
    <property type="entry name" value="MANNOSE-6-PHOSPHATE ISOMERASE"/>
    <property type="match status" value="1"/>
</dbReference>
<feature type="binding site" evidence="11">
    <location>
        <position position="137"/>
    </location>
    <ligand>
        <name>Zn(2+)</name>
        <dbReference type="ChEBI" id="CHEBI:29105"/>
    </ligand>
</feature>
<keyword evidence="7" id="KW-0413">Isomerase</keyword>
<dbReference type="GO" id="GO:0008270">
    <property type="term" value="F:zinc ion binding"/>
    <property type="evidence" value="ECO:0007669"/>
    <property type="project" value="InterPro"/>
</dbReference>
<keyword evidence="6 11" id="KW-0862">Zinc</keyword>
<dbReference type="InterPro" id="IPR046457">
    <property type="entry name" value="PMI_typeI_cat"/>
</dbReference>
<keyword evidence="15" id="KW-1185">Reference proteome</keyword>
<dbReference type="NCBIfam" id="TIGR00218">
    <property type="entry name" value="manA"/>
    <property type="match status" value="1"/>
</dbReference>
<dbReference type="Pfam" id="PF20512">
    <property type="entry name" value="PMI_typeI_hel"/>
    <property type="match status" value="1"/>
</dbReference>
<dbReference type="Proteomes" id="UP001195483">
    <property type="component" value="Unassembled WGS sequence"/>
</dbReference>
<evidence type="ECO:0000256" key="2">
    <source>
        <dbReference type="ARBA" id="ARBA00004666"/>
    </source>
</evidence>
<dbReference type="GO" id="GO:0005829">
    <property type="term" value="C:cytosol"/>
    <property type="evidence" value="ECO:0007669"/>
    <property type="project" value="TreeGrafter"/>
</dbReference>
<comment type="caution">
    <text evidence="14">The sequence shown here is derived from an EMBL/GenBank/DDBJ whole genome shotgun (WGS) entry which is preliminary data.</text>
</comment>
<evidence type="ECO:0000256" key="7">
    <source>
        <dbReference type="ARBA" id="ARBA00023235"/>
    </source>
</evidence>
<reference evidence="14" key="3">
    <citation type="submission" date="2023-05" db="EMBL/GenBank/DDBJ databases">
        <authorList>
            <person name="Smith C.H."/>
        </authorList>
    </citation>
    <scope>NUCLEOTIDE SEQUENCE</scope>
    <source>
        <strain evidence="14">CHS0354</strain>
        <tissue evidence="14">Mantle</tissue>
    </source>
</reference>
<dbReference type="InterPro" id="IPR011051">
    <property type="entry name" value="RmlC_Cupin_sf"/>
</dbReference>
<feature type="domain" description="Phosphomannose isomerase type I catalytic" evidence="12">
    <location>
        <begin position="7"/>
        <end position="153"/>
    </location>
</feature>
<feature type="binding site" evidence="11">
    <location>
        <position position="112"/>
    </location>
    <ligand>
        <name>Zn(2+)</name>
        <dbReference type="ChEBI" id="CHEBI:29105"/>
    </ligand>
</feature>
<comment type="similarity">
    <text evidence="3">Belongs to the mannose-6-phosphate isomerase type 1 family.</text>
</comment>
<dbReference type="EMBL" id="JAEAOA010001349">
    <property type="protein sequence ID" value="KAK3577699.1"/>
    <property type="molecule type" value="Genomic_DNA"/>
</dbReference>
<evidence type="ECO:0000259" key="12">
    <source>
        <dbReference type="Pfam" id="PF20511"/>
    </source>
</evidence>
<comment type="catalytic activity">
    <reaction evidence="1">
        <text>D-mannose 6-phosphate = D-fructose 6-phosphate</text>
        <dbReference type="Rhea" id="RHEA:12356"/>
        <dbReference type="ChEBI" id="CHEBI:58735"/>
        <dbReference type="ChEBI" id="CHEBI:61527"/>
        <dbReference type="EC" id="5.3.1.8"/>
    </reaction>
</comment>
<evidence type="ECO:0000256" key="1">
    <source>
        <dbReference type="ARBA" id="ARBA00000757"/>
    </source>
</evidence>
<evidence type="ECO:0000256" key="9">
    <source>
        <dbReference type="ARBA" id="ARBA00030762"/>
    </source>
</evidence>
<evidence type="ECO:0000256" key="6">
    <source>
        <dbReference type="ARBA" id="ARBA00022833"/>
    </source>
</evidence>
<reference evidence="14" key="1">
    <citation type="journal article" date="2021" name="Genome Biol. Evol.">
        <title>A High-Quality Reference Genome for a Parasitic Bivalve with Doubly Uniparental Inheritance (Bivalvia: Unionida).</title>
        <authorList>
            <person name="Smith C.H."/>
        </authorList>
    </citation>
    <scope>NUCLEOTIDE SEQUENCE</scope>
    <source>
        <strain evidence="14">CHS0354</strain>
    </source>
</reference>
<dbReference type="PROSITE" id="PS00965">
    <property type="entry name" value="PMI_I_1"/>
    <property type="match status" value="1"/>
</dbReference>
<gene>
    <name evidence="14" type="ORF">CHS0354_022262</name>
</gene>
<feature type="binding site" evidence="11">
    <location>
        <position position="277"/>
    </location>
    <ligand>
        <name>Zn(2+)</name>
        <dbReference type="ChEBI" id="CHEBI:29105"/>
    </ligand>
</feature>
<evidence type="ECO:0000256" key="10">
    <source>
        <dbReference type="PIRSR" id="PIRSR001480-1"/>
    </source>
</evidence>
<evidence type="ECO:0000256" key="5">
    <source>
        <dbReference type="ARBA" id="ARBA00022723"/>
    </source>
</evidence>
<dbReference type="InterPro" id="IPR016305">
    <property type="entry name" value="Mannose-6-P_Isomerase"/>
</dbReference>
<dbReference type="Gene3D" id="2.60.120.10">
    <property type="entry name" value="Jelly Rolls"/>
    <property type="match status" value="2"/>
</dbReference>
<dbReference type="InterPro" id="IPR014710">
    <property type="entry name" value="RmlC-like_jellyroll"/>
</dbReference>
<dbReference type="FunFam" id="2.60.120.10:FF:000044">
    <property type="entry name" value="Mannose-6-phosphate isomerase"/>
    <property type="match status" value="1"/>
</dbReference>